<dbReference type="PANTHER" id="PTHR23422:SF9">
    <property type="entry name" value="ZN-DEPENDENT HYDROLASE"/>
    <property type="match status" value="1"/>
</dbReference>
<dbReference type="GO" id="GO:0008239">
    <property type="term" value="F:dipeptidyl-peptidase activity"/>
    <property type="evidence" value="ECO:0007669"/>
    <property type="project" value="TreeGrafter"/>
</dbReference>
<evidence type="ECO:0000256" key="2">
    <source>
        <dbReference type="ARBA" id="ARBA00022801"/>
    </source>
</evidence>
<dbReference type="Proteomes" id="UP000653305">
    <property type="component" value="Unassembled WGS sequence"/>
</dbReference>
<evidence type="ECO:0000313" key="4">
    <source>
        <dbReference type="Proteomes" id="UP000653305"/>
    </source>
</evidence>
<evidence type="ECO:0000313" key="3">
    <source>
        <dbReference type="EMBL" id="GFP79379.1"/>
    </source>
</evidence>
<organism evidence="3 4">
    <name type="scientific">Phtheirospermum japonicum</name>
    <dbReference type="NCBI Taxonomy" id="374723"/>
    <lineage>
        <taxon>Eukaryota</taxon>
        <taxon>Viridiplantae</taxon>
        <taxon>Streptophyta</taxon>
        <taxon>Embryophyta</taxon>
        <taxon>Tracheophyta</taxon>
        <taxon>Spermatophyta</taxon>
        <taxon>Magnoliopsida</taxon>
        <taxon>eudicotyledons</taxon>
        <taxon>Gunneridae</taxon>
        <taxon>Pentapetalae</taxon>
        <taxon>asterids</taxon>
        <taxon>lamiids</taxon>
        <taxon>Lamiales</taxon>
        <taxon>Orobanchaceae</taxon>
        <taxon>Orobanchaceae incertae sedis</taxon>
        <taxon>Phtheirospermum</taxon>
    </lineage>
</organism>
<comment type="caution">
    <text evidence="3">The sequence shown here is derived from an EMBL/GenBank/DDBJ whole genome shotgun (WGS) entry which is preliminary data.</text>
</comment>
<dbReference type="GO" id="GO:0005737">
    <property type="term" value="C:cytoplasm"/>
    <property type="evidence" value="ECO:0007669"/>
    <property type="project" value="TreeGrafter"/>
</dbReference>
<proteinExistence type="predicted"/>
<keyword evidence="1" id="KW-0479">Metal-binding</keyword>
<keyword evidence="2 3" id="KW-0378">Hydrolase</keyword>
<dbReference type="InterPro" id="IPR039461">
    <property type="entry name" value="Peptidase_M49"/>
</dbReference>
<keyword evidence="4" id="KW-1185">Reference proteome</keyword>
<gene>
    <name evidence="3" type="ORF">PHJA_000081400</name>
</gene>
<dbReference type="OrthoDB" id="510307at2759"/>
<dbReference type="GO" id="GO:0046872">
    <property type="term" value="F:metal ion binding"/>
    <property type="evidence" value="ECO:0007669"/>
    <property type="project" value="UniProtKB-KW"/>
</dbReference>
<dbReference type="EMBL" id="BMAC01000007">
    <property type="protein sequence ID" value="GFP79379.1"/>
    <property type="molecule type" value="Genomic_DNA"/>
</dbReference>
<evidence type="ECO:0000256" key="1">
    <source>
        <dbReference type="ARBA" id="ARBA00022723"/>
    </source>
</evidence>
<reference evidence="3" key="1">
    <citation type="submission" date="2020-07" db="EMBL/GenBank/DDBJ databases">
        <title>Ethylene signaling mediates host invasion by parasitic plants.</title>
        <authorList>
            <person name="Yoshida S."/>
        </authorList>
    </citation>
    <scope>NUCLEOTIDE SEQUENCE</scope>
    <source>
        <strain evidence="3">Okayama</strain>
    </source>
</reference>
<dbReference type="AlphaFoldDB" id="A0A830B209"/>
<sequence length="84" mass="9399">MEVYCITTLCSSLKVEDAVESLSREILTIQGKGDKDAARFLMLKHCVMTPPLKSALEKLEIIKVPVDILPDFPIADEILRKTII</sequence>
<accession>A0A830B209</accession>
<name>A0A830B209_9LAMI</name>
<protein>
    <submittedName>
        <fullName evidence="3">Nudix hydrolase 3</fullName>
    </submittedName>
</protein>
<dbReference type="PANTHER" id="PTHR23422">
    <property type="entry name" value="DIPEPTIDYL PEPTIDASE III-RELATED"/>
    <property type="match status" value="1"/>
</dbReference>